<feature type="transmembrane region" description="Helical" evidence="6">
    <location>
        <begin position="374"/>
        <end position="394"/>
    </location>
</feature>
<dbReference type="Gene3D" id="1.20.1250.20">
    <property type="entry name" value="MFS general substrate transporter like domains"/>
    <property type="match status" value="2"/>
</dbReference>
<reference evidence="7 8" key="1">
    <citation type="submission" date="2009-10" db="EMBL/GenBank/DDBJ databases">
        <authorList>
            <person name="Qin X."/>
            <person name="Bachman B."/>
            <person name="Battles P."/>
            <person name="Bell A."/>
            <person name="Bess C."/>
            <person name="Bickham C."/>
            <person name="Chaboub L."/>
            <person name="Chen D."/>
            <person name="Coyle M."/>
            <person name="Deiros D.R."/>
            <person name="Dinh H."/>
            <person name="Forbes L."/>
            <person name="Fowler G."/>
            <person name="Francisco L."/>
            <person name="Fu Q."/>
            <person name="Gubbala S."/>
            <person name="Hale W."/>
            <person name="Han Y."/>
            <person name="Hemphill L."/>
            <person name="Highlander S.K."/>
            <person name="Hirani K."/>
            <person name="Hogues M."/>
            <person name="Jackson L."/>
            <person name="Jakkamsetti A."/>
            <person name="Javaid M."/>
            <person name="Jiang H."/>
            <person name="Korchina V."/>
            <person name="Kovar C."/>
            <person name="Lara F."/>
            <person name="Lee S."/>
            <person name="Mata R."/>
            <person name="Mathew T."/>
            <person name="Moen C."/>
            <person name="Morales K."/>
            <person name="Munidasa M."/>
            <person name="Nazareth L."/>
            <person name="Ngo R."/>
            <person name="Nguyen L."/>
            <person name="Okwuonu G."/>
            <person name="Ongeri F."/>
            <person name="Patil S."/>
            <person name="Petrosino J."/>
            <person name="Pham C."/>
            <person name="Pham P."/>
            <person name="Pu L.-L."/>
            <person name="Puazo M."/>
            <person name="Raj R."/>
            <person name="Reid J."/>
            <person name="Rouhana J."/>
            <person name="Saada N."/>
            <person name="Shang Y."/>
            <person name="Simmons D."/>
            <person name="Thornton R."/>
            <person name="Warren J."/>
            <person name="Weissenberger G."/>
            <person name="Zhang J."/>
            <person name="Zhang L."/>
            <person name="Zhou C."/>
            <person name="Zhu D."/>
            <person name="Muzny D."/>
            <person name="Worley K."/>
            <person name="Gibbs R."/>
        </authorList>
    </citation>
    <scope>NUCLEOTIDE SEQUENCE [LARGE SCALE GENOMIC DNA]</scope>
    <source>
        <strain evidence="7 8">DSM 17361</strain>
    </source>
</reference>
<feature type="transmembrane region" description="Helical" evidence="6">
    <location>
        <begin position="336"/>
        <end position="362"/>
    </location>
</feature>
<keyword evidence="4 6" id="KW-1133">Transmembrane helix</keyword>
<feature type="transmembrane region" description="Helical" evidence="6">
    <location>
        <begin position="261"/>
        <end position="286"/>
    </location>
</feature>
<dbReference type="HOGENOM" id="CLU_028452_2_1_10"/>
<feature type="transmembrane region" description="Helical" evidence="6">
    <location>
        <begin position="44"/>
        <end position="64"/>
    </location>
</feature>
<dbReference type="eggNOG" id="COG0738">
    <property type="taxonomic scope" value="Bacteria"/>
</dbReference>
<dbReference type="AlphaFoldDB" id="D1PZ91"/>
<comment type="caution">
    <text evidence="7">The sequence shown here is derived from an EMBL/GenBank/DDBJ whole genome shotgun (WGS) entry which is preliminary data.</text>
</comment>
<dbReference type="Pfam" id="PF07690">
    <property type="entry name" value="MFS_1"/>
    <property type="match status" value="1"/>
</dbReference>
<feature type="transmembrane region" description="Helical" evidence="6">
    <location>
        <begin position="141"/>
        <end position="165"/>
    </location>
</feature>
<keyword evidence="2" id="KW-1003">Cell membrane</keyword>
<dbReference type="InterPro" id="IPR036259">
    <property type="entry name" value="MFS_trans_sf"/>
</dbReference>
<feature type="transmembrane region" description="Helical" evidence="6">
    <location>
        <begin position="76"/>
        <end position="94"/>
    </location>
</feature>
<accession>D1PZ91</accession>
<feature type="transmembrane region" description="Helical" evidence="6">
    <location>
        <begin position="177"/>
        <end position="198"/>
    </location>
</feature>
<dbReference type="EMBL" id="ACKS01000082">
    <property type="protein sequence ID" value="EFA43325.1"/>
    <property type="molecule type" value="Genomic_DNA"/>
</dbReference>
<feature type="transmembrane region" description="Helical" evidence="6">
    <location>
        <begin position="226"/>
        <end position="249"/>
    </location>
</feature>
<dbReference type="GO" id="GO:0005886">
    <property type="term" value="C:plasma membrane"/>
    <property type="evidence" value="ECO:0007669"/>
    <property type="project" value="UniProtKB-SubCell"/>
</dbReference>
<gene>
    <name evidence="7" type="primary">gluP</name>
    <name evidence="7" type="ORF">HMPREF0645_2276</name>
</gene>
<dbReference type="Proteomes" id="UP000003160">
    <property type="component" value="Unassembled WGS sequence"/>
</dbReference>
<evidence type="ECO:0000256" key="3">
    <source>
        <dbReference type="ARBA" id="ARBA00022692"/>
    </source>
</evidence>
<sequence length="431" mass="45873">MKKNYLAIIVMMFLFAMIAFVTNLAAPIGIIWKNAFAGSENANTIGILGNAMNFLAYLFMGIPAGKLLVKLGYKKTALVGVTAGFVGIFMQYLSGFFSLDISGFSVYLMGAFVSGVAVCVLNTVVNPMLNLLGGGGNRGNQLILIGGTLNSLSGTLTPMLVGSLIGTVTAQTLIVDVNPVLFIAMGVFAVAFAILFFVPIEDPQAAKVTDTTVFEHSPWSFRHFKLGTLAIFVYVGCEVGIPSTLIFYISDTTLKGGGAGLSQAAAVAGCVAGTYWFLMLVGRFIAGFIAKKVSSKSMMTVMTAMGIVLLTCAIFFGNSSRIDMYVFDGTSFFTAYVPIAVPFLVCCGLCTSVLWPCIFNLATEGLGKYSNAGSGIFMMMVVGGGVLPLLQNYVADRSSYMLSYLIPLVAFIYMFVYAVYGSKNVNTDIQV</sequence>
<dbReference type="GO" id="GO:0022857">
    <property type="term" value="F:transmembrane transporter activity"/>
    <property type="evidence" value="ECO:0007669"/>
    <property type="project" value="InterPro"/>
</dbReference>
<dbReference type="InterPro" id="IPR011701">
    <property type="entry name" value="MFS"/>
</dbReference>
<feature type="transmembrane region" description="Helical" evidence="6">
    <location>
        <begin position="298"/>
        <end position="316"/>
    </location>
</feature>
<dbReference type="InterPro" id="IPR050375">
    <property type="entry name" value="MFS_TsgA-like"/>
</dbReference>
<protein>
    <submittedName>
        <fullName evidence="7">Putative ATP synthase F0, A subunit</fullName>
    </submittedName>
</protein>
<organism evidence="7 8">
    <name type="scientific">Hallella bergensis DSM 17361</name>
    <dbReference type="NCBI Taxonomy" id="585502"/>
    <lineage>
        <taxon>Bacteria</taxon>
        <taxon>Pseudomonadati</taxon>
        <taxon>Bacteroidota</taxon>
        <taxon>Bacteroidia</taxon>
        <taxon>Bacteroidales</taxon>
        <taxon>Prevotellaceae</taxon>
        <taxon>Hallella</taxon>
    </lineage>
</organism>
<feature type="transmembrane region" description="Helical" evidence="6">
    <location>
        <begin position="7"/>
        <end position="32"/>
    </location>
</feature>
<comment type="subcellular location">
    <subcellularLocation>
        <location evidence="1">Cell inner membrane</location>
        <topology evidence="1">Multi-pass membrane protein</topology>
    </subcellularLocation>
</comment>
<dbReference type="PANTHER" id="PTHR43702:SF3">
    <property type="entry name" value="PROTEIN TSGA"/>
    <property type="match status" value="1"/>
</dbReference>
<evidence type="ECO:0000256" key="6">
    <source>
        <dbReference type="SAM" id="Phobius"/>
    </source>
</evidence>
<evidence type="ECO:0000256" key="5">
    <source>
        <dbReference type="ARBA" id="ARBA00023136"/>
    </source>
</evidence>
<keyword evidence="3 6" id="KW-0812">Transmembrane</keyword>
<name>D1PZ91_9BACT</name>
<keyword evidence="8" id="KW-1185">Reference proteome</keyword>
<proteinExistence type="predicted"/>
<evidence type="ECO:0000256" key="2">
    <source>
        <dbReference type="ARBA" id="ARBA00022475"/>
    </source>
</evidence>
<dbReference type="OrthoDB" id="9786665at2"/>
<feature type="transmembrane region" description="Helical" evidence="6">
    <location>
        <begin position="106"/>
        <end position="129"/>
    </location>
</feature>
<dbReference type="PANTHER" id="PTHR43702">
    <property type="entry name" value="L-FUCOSE-PROTON SYMPORTER"/>
    <property type="match status" value="1"/>
</dbReference>
<evidence type="ECO:0000256" key="1">
    <source>
        <dbReference type="ARBA" id="ARBA00004429"/>
    </source>
</evidence>
<evidence type="ECO:0000313" key="8">
    <source>
        <dbReference type="Proteomes" id="UP000003160"/>
    </source>
</evidence>
<dbReference type="SUPFAM" id="SSF103473">
    <property type="entry name" value="MFS general substrate transporter"/>
    <property type="match status" value="1"/>
</dbReference>
<keyword evidence="5 6" id="KW-0472">Membrane</keyword>
<evidence type="ECO:0000256" key="4">
    <source>
        <dbReference type="ARBA" id="ARBA00022989"/>
    </source>
</evidence>
<dbReference type="RefSeq" id="WP_007174379.1">
    <property type="nucleotide sequence ID" value="NZ_GG704781.1"/>
</dbReference>
<feature type="transmembrane region" description="Helical" evidence="6">
    <location>
        <begin position="400"/>
        <end position="420"/>
    </location>
</feature>
<evidence type="ECO:0000313" key="7">
    <source>
        <dbReference type="EMBL" id="EFA43325.1"/>
    </source>
</evidence>